<protein>
    <recommendedName>
        <fullName evidence="7">Pre-mRNA-splicing factor 38</fullName>
    </recommendedName>
</protein>
<dbReference type="Pfam" id="PF03371">
    <property type="entry name" value="PRP38"/>
    <property type="match status" value="1"/>
</dbReference>
<sequence>MSIKFAQKFLEKIVLHKIVECRYWKEHCFGLDTKTLLEKAMELDHIGGTYGGIRKPTNFLCLVTKMIELKIPKEITVEFIRNEDFKYVRALGAFYYRLIGEPIDIYIELEKLYSDFRRLKKLTDNGYSLIYVDEFIDELLHSESSCDTSLPRIPKRIRI</sequence>
<comment type="caution">
    <text evidence="8">The sequence shown here is derived from an EMBL/GenBank/DDBJ whole genome shotgun (WGS) entry which is preliminary data.</text>
</comment>
<evidence type="ECO:0000256" key="4">
    <source>
        <dbReference type="ARBA" id="ARBA00022728"/>
    </source>
</evidence>
<accession>A0A9Q0R8G9</accession>
<dbReference type="AlphaFoldDB" id="A0A9Q0R8G9"/>
<evidence type="ECO:0000313" key="9">
    <source>
        <dbReference type="Proteomes" id="UP001149090"/>
    </source>
</evidence>
<dbReference type="PANTHER" id="PTHR23142">
    <property type="entry name" value="PRE-MRNA-SPLICING FACTOR 38A-RELATED"/>
    <property type="match status" value="1"/>
</dbReference>
<comment type="similarity">
    <text evidence="2 7">Belongs to the PRP38 family.</text>
</comment>
<evidence type="ECO:0000313" key="8">
    <source>
        <dbReference type="EMBL" id="KAJ5070378.1"/>
    </source>
</evidence>
<organism evidence="8 9">
    <name type="scientific">Anaeramoeba ignava</name>
    <name type="common">Anaerobic marine amoeba</name>
    <dbReference type="NCBI Taxonomy" id="1746090"/>
    <lineage>
        <taxon>Eukaryota</taxon>
        <taxon>Metamonada</taxon>
        <taxon>Anaeramoebidae</taxon>
        <taxon>Anaeramoeba</taxon>
    </lineage>
</organism>
<evidence type="ECO:0000256" key="6">
    <source>
        <dbReference type="ARBA" id="ARBA00023242"/>
    </source>
</evidence>
<dbReference type="GO" id="GO:0005681">
    <property type="term" value="C:spliceosomal complex"/>
    <property type="evidence" value="ECO:0007669"/>
    <property type="project" value="UniProtKB-KW"/>
</dbReference>
<comment type="function">
    <text evidence="7">Required for pre-mRNA splicing.</text>
</comment>
<evidence type="ECO:0000256" key="7">
    <source>
        <dbReference type="RuleBase" id="RU367025"/>
    </source>
</evidence>
<dbReference type="EMBL" id="JAPDFW010000096">
    <property type="protein sequence ID" value="KAJ5070378.1"/>
    <property type="molecule type" value="Genomic_DNA"/>
</dbReference>
<evidence type="ECO:0000256" key="3">
    <source>
        <dbReference type="ARBA" id="ARBA00022664"/>
    </source>
</evidence>
<keyword evidence="4 7" id="KW-0747">Spliceosome</keyword>
<dbReference type="OrthoDB" id="190958at2759"/>
<keyword evidence="9" id="KW-1185">Reference proteome</keyword>
<evidence type="ECO:0000256" key="5">
    <source>
        <dbReference type="ARBA" id="ARBA00023187"/>
    </source>
</evidence>
<dbReference type="Proteomes" id="UP001149090">
    <property type="component" value="Unassembled WGS sequence"/>
</dbReference>
<dbReference type="GO" id="GO:0000398">
    <property type="term" value="P:mRNA splicing, via spliceosome"/>
    <property type="evidence" value="ECO:0007669"/>
    <property type="project" value="UniProtKB-UniRule"/>
</dbReference>
<evidence type="ECO:0000256" key="2">
    <source>
        <dbReference type="ARBA" id="ARBA00006164"/>
    </source>
</evidence>
<keyword evidence="6 7" id="KW-0539">Nucleus</keyword>
<comment type="subcellular location">
    <subcellularLocation>
        <location evidence="1 7">Nucleus</location>
    </subcellularLocation>
</comment>
<reference evidence="8" key="1">
    <citation type="submission" date="2022-10" db="EMBL/GenBank/DDBJ databases">
        <title>Novel sulphate-reducing endosymbionts in the free-living metamonad Anaeramoeba.</title>
        <authorList>
            <person name="Jerlstrom-Hultqvist J."/>
            <person name="Cepicka I."/>
            <person name="Gallot-Lavallee L."/>
            <person name="Salas-Leiva D."/>
            <person name="Curtis B.A."/>
            <person name="Zahonova K."/>
            <person name="Pipaliya S."/>
            <person name="Dacks J."/>
            <person name="Roger A.J."/>
        </authorList>
    </citation>
    <scope>NUCLEOTIDE SEQUENCE</scope>
    <source>
        <strain evidence="8">BMAN</strain>
    </source>
</reference>
<keyword evidence="5 7" id="KW-0508">mRNA splicing</keyword>
<name>A0A9Q0R8G9_ANAIG</name>
<dbReference type="OMA" id="QNGYNEF"/>
<dbReference type="InterPro" id="IPR005037">
    <property type="entry name" value="PRP38"/>
</dbReference>
<proteinExistence type="inferred from homology"/>
<gene>
    <name evidence="8" type="ORF">M0811_11044</name>
</gene>
<evidence type="ECO:0000256" key="1">
    <source>
        <dbReference type="ARBA" id="ARBA00004123"/>
    </source>
</evidence>
<keyword evidence="3 7" id="KW-0507">mRNA processing</keyword>